<reference evidence="1 2" key="1">
    <citation type="journal article" date="2018" name="Sci. Rep.">
        <title>Comparative analysis of the Pocillopora damicornis genome highlights role of immune system in coral evolution.</title>
        <authorList>
            <person name="Cunning R."/>
            <person name="Bay R.A."/>
            <person name="Gillette P."/>
            <person name="Baker A.C."/>
            <person name="Traylor-Knowles N."/>
        </authorList>
    </citation>
    <scope>NUCLEOTIDE SEQUENCE [LARGE SCALE GENOMIC DNA]</scope>
    <source>
        <strain evidence="1">RSMAS</strain>
        <tissue evidence="1">Whole animal</tissue>
    </source>
</reference>
<organism evidence="1 2">
    <name type="scientific">Pocillopora damicornis</name>
    <name type="common">Cauliflower coral</name>
    <name type="synonym">Millepora damicornis</name>
    <dbReference type="NCBI Taxonomy" id="46731"/>
    <lineage>
        <taxon>Eukaryota</taxon>
        <taxon>Metazoa</taxon>
        <taxon>Cnidaria</taxon>
        <taxon>Anthozoa</taxon>
        <taxon>Hexacorallia</taxon>
        <taxon>Scleractinia</taxon>
        <taxon>Astrocoeniina</taxon>
        <taxon>Pocilloporidae</taxon>
        <taxon>Pocillopora</taxon>
    </lineage>
</organism>
<evidence type="ECO:0000313" key="2">
    <source>
        <dbReference type="Proteomes" id="UP000275408"/>
    </source>
</evidence>
<dbReference type="CDD" id="cd15489">
    <property type="entry name" value="PHD_SF"/>
    <property type="match status" value="1"/>
</dbReference>
<gene>
    <name evidence="1" type="ORF">pdam_00003318</name>
</gene>
<comment type="caution">
    <text evidence="1">The sequence shown here is derived from an EMBL/GenBank/DDBJ whole genome shotgun (WGS) entry which is preliminary data.</text>
</comment>
<dbReference type="InterPro" id="IPR013083">
    <property type="entry name" value="Znf_RING/FYVE/PHD"/>
</dbReference>
<evidence type="ECO:0000313" key="1">
    <source>
        <dbReference type="EMBL" id="RMX41113.1"/>
    </source>
</evidence>
<proteinExistence type="predicted"/>
<protein>
    <submittedName>
        <fullName evidence="1">Uncharacterized protein</fullName>
    </submittedName>
</protein>
<dbReference type="Proteomes" id="UP000275408">
    <property type="component" value="Unassembled WGS sequence"/>
</dbReference>
<keyword evidence="2" id="KW-1185">Reference proteome</keyword>
<accession>A0A3M6TI55</accession>
<sequence>MISGCQKCQSNLAGTWFSHCSLLLMEDFAMDEDQKLTMLRDLEIDFLKEHLNGFSVEGNYCFGYFEGNRAEMDDLLVSFQALNSTCYVLTESHSKEKNHNRFSQTAAASFSMQVVWMCLSRRRLRNISPALRVLDRKQKTRYYFDPMNGRVYTILSMLLLISKRDGIASHGHVLNHYITHRPIAITVGLDINGSYDVDMERERITSVIFCSCHDDLDWRNTKVCKIRKDDVEEDWLGCDSCGQFFHASCLDVPFAETLTQHFTCC</sequence>
<dbReference type="EMBL" id="RCHS01003527">
    <property type="protein sequence ID" value="RMX41113.1"/>
    <property type="molecule type" value="Genomic_DNA"/>
</dbReference>
<dbReference type="SUPFAM" id="SSF57903">
    <property type="entry name" value="FYVE/PHD zinc finger"/>
    <property type="match status" value="1"/>
</dbReference>
<name>A0A3M6TI55_POCDA</name>
<dbReference type="AlphaFoldDB" id="A0A3M6TI55"/>
<dbReference type="Gene3D" id="3.30.40.10">
    <property type="entry name" value="Zinc/RING finger domain, C3HC4 (zinc finger)"/>
    <property type="match status" value="1"/>
</dbReference>
<dbReference type="InterPro" id="IPR011011">
    <property type="entry name" value="Znf_FYVE_PHD"/>
</dbReference>